<feature type="compositionally biased region" description="Basic and acidic residues" evidence="1">
    <location>
        <begin position="75"/>
        <end position="91"/>
    </location>
</feature>
<organism evidence="3 4">
    <name type="scientific">Allohahella marinimesophila</name>
    <dbReference type="NCBI Taxonomy" id="1054972"/>
    <lineage>
        <taxon>Bacteria</taxon>
        <taxon>Pseudomonadati</taxon>
        <taxon>Pseudomonadota</taxon>
        <taxon>Gammaproteobacteria</taxon>
        <taxon>Oceanospirillales</taxon>
        <taxon>Hahellaceae</taxon>
        <taxon>Allohahella</taxon>
    </lineage>
</organism>
<evidence type="ECO:0000313" key="3">
    <source>
        <dbReference type="EMBL" id="GAA3947265.1"/>
    </source>
</evidence>
<dbReference type="SMART" id="SM00834">
    <property type="entry name" value="CxxC_CXXC_SSSS"/>
    <property type="match status" value="1"/>
</dbReference>
<accession>A0ABP7NII0</accession>
<gene>
    <name evidence="3" type="ORF">GCM10022278_03070</name>
</gene>
<name>A0ABP7NII0_9GAMM</name>
<keyword evidence="4" id="KW-1185">Reference proteome</keyword>
<feature type="domain" description="Putative regulatory protein FmdB zinc ribbon" evidence="2">
    <location>
        <begin position="1"/>
        <end position="41"/>
    </location>
</feature>
<proteinExistence type="predicted"/>
<evidence type="ECO:0000313" key="4">
    <source>
        <dbReference type="Proteomes" id="UP001501337"/>
    </source>
</evidence>
<evidence type="ECO:0000256" key="1">
    <source>
        <dbReference type="SAM" id="MobiDB-lite"/>
    </source>
</evidence>
<evidence type="ECO:0000259" key="2">
    <source>
        <dbReference type="SMART" id="SM00834"/>
    </source>
</evidence>
<dbReference type="RefSeq" id="WP_344802572.1">
    <property type="nucleotide sequence ID" value="NZ_BAABBO010000001.1"/>
</dbReference>
<dbReference type="Proteomes" id="UP001501337">
    <property type="component" value="Unassembled WGS sequence"/>
</dbReference>
<comment type="caution">
    <text evidence="3">The sequence shown here is derived from an EMBL/GenBank/DDBJ whole genome shotgun (WGS) entry which is preliminary data.</text>
</comment>
<dbReference type="EMBL" id="BAABBO010000001">
    <property type="protein sequence ID" value="GAA3947265.1"/>
    <property type="molecule type" value="Genomic_DNA"/>
</dbReference>
<protein>
    <submittedName>
        <fullName evidence="3">Zinc ribbon domain-containing protein</fullName>
    </submittedName>
</protein>
<reference evidence="4" key="1">
    <citation type="journal article" date="2019" name="Int. J. Syst. Evol. Microbiol.">
        <title>The Global Catalogue of Microorganisms (GCM) 10K type strain sequencing project: providing services to taxonomists for standard genome sequencing and annotation.</title>
        <authorList>
            <consortium name="The Broad Institute Genomics Platform"/>
            <consortium name="The Broad Institute Genome Sequencing Center for Infectious Disease"/>
            <person name="Wu L."/>
            <person name="Ma J."/>
        </authorList>
    </citation>
    <scope>NUCLEOTIDE SEQUENCE [LARGE SCALE GENOMIC DNA]</scope>
    <source>
        <strain evidence="4">JCM 17555</strain>
    </source>
</reference>
<sequence>MPLYDYKCAQHGVFHELATMAEAGMPCRCPQCSELSPRIIMIPPQVLAMAEEKRKAMARNEKAAHEPIVTTSSLREARAKERDKAQQDSRRKSGGGCGCDHHDAQSGLRKQVVYLADGSKVFPSQRPWMISH</sequence>
<dbReference type="InterPro" id="IPR013429">
    <property type="entry name" value="Regulatory_FmdB_Zinc_ribbon"/>
</dbReference>
<feature type="region of interest" description="Disordered" evidence="1">
    <location>
        <begin position="57"/>
        <end position="103"/>
    </location>
</feature>
<dbReference type="Pfam" id="PF09723">
    <property type="entry name" value="Zn_ribbon_8"/>
    <property type="match status" value="1"/>
</dbReference>
<dbReference type="NCBIfam" id="TIGR02605">
    <property type="entry name" value="CxxC_CxxC_SSSS"/>
    <property type="match status" value="1"/>
</dbReference>